<evidence type="ECO:0000313" key="2">
    <source>
        <dbReference type="EMBL" id="KAG5475723.1"/>
    </source>
</evidence>
<keyword evidence="3" id="KW-1185">Reference proteome</keyword>
<protein>
    <submittedName>
        <fullName evidence="2">Uncharacterized protein</fullName>
    </submittedName>
</protein>
<reference evidence="3" key="2">
    <citation type="journal article" date="2021" name="Sci. Data">
        <title>Chromosome-scale genome sequencing, assembly and annotation of six genomes from subfamily Leishmaniinae.</title>
        <authorList>
            <person name="Almutairi H."/>
            <person name="Urbaniak M.D."/>
            <person name="Bates M.D."/>
            <person name="Jariyapan N."/>
            <person name="Kwakye-Nuako G."/>
            <person name="Thomaz Soccol V."/>
            <person name="Al-Salem W.S."/>
            <person name="Dillon R.J."/>
            <person name="Bates P.A."/>
            <person name="Gatherer D."/>
        </authorList>
    </citation>
    <scope>NUCLEOTIDE SEQUENCE [LARGE SCALE GENOMIC DNA]</scope>
</reference>
<organism evidence="2 3">
    <name type="scientific">Leishmania orientalis</name>
    <dbReference type="NCBI Taxonomy" id="2249476"/>
    <lineage>
        <taxon>Eukaryota</taxon>
        <taxon>Discoba</taxon>
        <taxon>Euglenozoa</taxon>
        <taxon>Kinetoplastea</taxon>
        <taxon>Metakinetoplastina</taxon>
        <taxon>Trypanosomatida</taxon>
        <taxon>Trypanosomatidae</taxon>
        <taxon>Leishmaniinae</taxon>
        <taxon>Leishmania</taxon>
    </lineage>
</organism>
<reference evidence="3" key="1">
    <citation type="journal article" date="2021" name="Microbiol. Resour. Announc.">
        <title>LGAAP: Leishmaniinae Genome Assembly and Annotation Pipeline.</title>
        <authorList>
            <person name="Almutairi H."/>
            <person name="Urbaniak M.D."/>
            <person name="Bates M.D."/>
            <person name="Jariyapan N."/>
            <person name="Kwakye-Nuako G."/>
            <person name="Thomaz-Soccol V."/>
            <person name="Al-Salem W.S."/>
            <person name="Dillon R.J."/>
            <person name="Bates P.A."/>
            <person name="Gatherer D."/>
        </authorList>
    </citation>
    <scope>NUCLEOTIDE SEQUENCE [LARGE SCALE GENOMIC DNA]</scope>
</reference>
<feature type="region of interest" description="Disordered" evidence="1">
    <location>
        <begin position="227"/>
        <end position="255"/>
    </location>
</feature>
<accession>A0A836HFB1</accession>
<dbReference type="EMBL" id="JAFHLR010000027">
    <property type="protein sequence ID" value="KAG5475723.1"/>
    <property type="molecule type" value="Genomic_DNA"/>
</dbReference>
<dbReference type="GeneID" id="92360228"/>
<dbReference type="KEGG" id="loi:92360228"/>
<sequence>MTEGARAPFQAMSLPAARLVNVDEAVRTLHEACQRRSNSDALAPLVESAHHLASHCTPALFSSVLEACDATTAVEGAPKKLTMLNAAWKLLLTIASQEGVKTAYYGAAVARMVEQLRWGVLTHDWSDKKRVRLAAFFASHVVSAIRAHPQLLLRMPDATAVIGQLVRLYFAVCVTVATSTRDAVAVSHLYDNIVVRFHTIFSCLGGAAAAATASVYSSEQDAQVACSAEEGNEGSAASSSPRDEAASGHLVAPRPQLRCENPSSLLEELLIHCVSTAAAREVEEATDGGVTVRMAIATAALSLHLHVVRGALGAATPAAASTSADSAKQEGHPSRRGAERDETAASVPGSSLPRLTPLAAQELVMKSLLWWTHCPTEEEQAHPSTTRASLLRVEVLTLATALPPDVFCCSETLGEPPAAPPVSLRALWTDTLATVWHQWLRGMCEAPEQSDEGGCVGAAGPLRAGTSRGAEAVGQAGGLGTSKSRDGEAAPAGVVVKSTRFASLLLSSVAGTLHSSSAALMVLEAWAELFRRAEEAVTGAASAIPSSGMLSTAGDAVTIVHALLRVLAELRCGAAVLVECLLRLQRCHSQEDRCRAGAEQPPGFGNTDAMVAIPLRWICAAVSLLAYGESVLRVLSPCTGTTARVACAGEAEVGTAARVIAHLTTVIRAHITPHLCASKVSETATNTEGCAVAEATMQLRELLMSVQQHESASGRGKTSGSVKHTRRTQIALLVLGVPRAWGALAAAVAQQQPAAPAMGKRGDTAEGYRMELKTVLLSLAPLLASLTHALQSLECEPELPEASEGAEIPSFSPCARVARWVAARLLDEVAMVPLTDSSEDAVLVACVRRWTDLAFACGTSPASKGSATVRTDDPIALADAAAALLHVMEECTTLPLEKLRLSEHATHSLMELLQGDDRRSSGEVDKVGGGDDFCGRCPSWPALWRREAAQWREMERRLLAHRCAAEESEQTERSTSAPALGKELCAAPSYIDATMLPLSEENLRQGLLYCEVVLRHLQERDLVLRDDIENQCKRRKVEDSGDPLEAVAAIAQSVERIQELSRSFLLRARGARNTVTTGATAASGGAPFSPPLLATPLKAAAPLGSEGETGGVAPVFTLTDTESVGSRRVSSHAEVIDVE</sequence>
<evidence type="ECO:0000313" key="3">
    <source>
        <dbReference type="Proteomes" id="UP000674143"/>
    </source>
</evidence>
<proteinExistence type="predicted"/>
<feature type="compositionally biased region" description="Basic and acidic residues" evidence="1">
    <location>
        <begin position="327"/>
        <end position="343"/>
    </location>
</feature>
<dbReference type="AlphaFoldDB" id="A0A836HFB1"/>
<dbReference type="RefSeq" id="XP_067062231.1">
    <property type="nucleotide sequence ID" value="XM_067206294.1"/>
</dbReference>
<dbReference type="Proteomes" id="UP000674143">
    <property type="component" value="Unassembled WGS sequence"/>
</dbReference>
<dbReference type="SMR" id="A0A836HFB1"/>
<name>A0A836HFB1_9TRYP</name>
<feature type="region of interest" description="Disordered" evidence="1">
    <location>
        <begin position="319"/>
        <end position="352"/>
    </location>
</feature>
<comment type="caution">
    <text evidence="2">The sequence shown here is derived from an EMBL/GenBank/DDBJ whole genome shotgun (WGS) entry which is preliminary data.</text>
</comment>
<evidence type="ECO:0000256" key="1">
    <source>
        <dbReference type="SAM" id="MobiDB-lite"/>
    </source>
</evidence>
<feature type="compositionally biased region" description="Low complexity" evidence="1">
    <location>
        <begin position="227"/>
        <end position="240"/>
    </location>
</feature>
<gene>
    <name evidence="2" type="ORF">LSCM4_04307</name>
</gene>